<dbReference type="PROSITE" id="PS50005">
    <property type="entry name" value="TPR"/>
    <property type="match status" value="1"/>
</dbReference>
<organism evidence="5 6">
    <name type="scientific">Evansella alkalicola</name>
    <dbReference type="NCBI Taxonomy" id="745819"/>
    <lineage>
        <taxon>Bacteria</taxon>
        <taxon>Bacillati</taxon>
        <taxon>Bacillota</taxon>
        <taxon>Bacilli</taxon>
        <taxon>Bacillales</taxon>
        <taxon>Bacillaceae</taxon>
        <taxon>Evansella</taxon>
    </lineage>
</organism>
<keyword evidence="3" id="KW-0812">Transmembrane</keyword>
<evidence type="ECO:0000256" key="2">
    <source>
        <dbReference type="SAM" id="MobiDB-lite"/>
    </source>
</evidence>
<feature type="compositionally biased region" description="Polar residues" evidence="2">
    <location>
        <begin position="555"/>
        <end position="566"/>
    </location>
</feature>
<proteinExistence type="predicted"/>
<dbReference type="SMART" id="SM00028">
    <property type="entry name" value="TPR"/>
    <property type="match status" value="3"/>
</dbReference>
<feature type="region of interest" description="Disordered" evidence="2">
    <location>
        <begin position="480"/>
        <end position="577"/>
    </location>
</feature>
<feature type="compositionally biased region" description="Basic and acidic residues" evidence="2">
    <location>
        <begin position="493"/>
        <end position="507"/>
    </location>
</feature>
<dbReference type="Pfam" id="PF14559">
    <property type="entry name" value="TPR_19"/>
    <property type="match status" value="1"/>
</dbReference>
<gene>
    <name evidence="5" type="ORF">KS407_16705</name>
</gene>
<keyword evidence="3" id="KW-0472">Membrane</keyword>
<keyword evidence="3" id="KW-1133">Transmembrane helix</keyword>
<dbReference type="InterPro" id="IPR011990">
    <property type="entry name" value="TPR-like_helical_dom_sf"/>
</dbReference>
<feature type="domain" description="Bacterial repeat" evidence="4">
    <location>
        <begin position="420"/>
        <end position="478"/>
    </location>
</feature>
<feature type="domain" description="Bacterial repeat" evidence="4">
    <location>
        <begin position="625"/>
        <end position="693"/>
    </location>
</feature>
<feature type="domain" description="Bacterial repeat" evidence="4">
    <location>
        <begin position="345"/>
        <end position="395"/>
    </location>
</feature>
<keyword evidence="6" id="KW-1185">Reference proteome</keyword>
<keyword evidence="1" id="KW-0802">TPR repeat</keyword>
<feature type="transmembrane region" description="Helical" evidence="3">
    <location>
        <begin position="7"/>
        <end position="28"/>
    </location>
</feature>
<feature type="compositionally biased region" description="Low complexity" evidence="2">
    <location>
        <begin position="508"/>
        <end position="529"/>
    </location>
</feature>
<dbReference type="InterPro" id="IPR044060">
    <property type="entry name" value="Bacterial_rp_domain"/>
</dbReference>
<dbReference type="Proteomes" id="UP000790580">
    <property type="component" value="Unassembled WGS sequence"/>
</dbReference>
<dbReference type="EMBL" id="JAHQCR010000070">
    <property type="protein sequence ID" value="MBU9723062.1"/>
    <property type="molecule type" value="Genomic_DNA"/>
</dbReference>
<feature type="domain" description="Bacterial repeat" evidence="4">
    <location>
        <begin position="553"/>
        <end position="621"/>
    </location>
</feature>
<dbReference type="RefSeq" id="WP_088076917.1">
    <property type="nucleotide sequence ID" value="NZ_JAHQCR010000070.1"/>
</dbReference>
<dbReference type="InterPro" id="IPR019734">
    <property type="entry name" value="TPR_rpt"/>
</dbReference>
<reference evidence="5 6" key="1">
    <citation type="submission" date="2021-06" db="EMBL/GenBank/DDBJ databases">
        <title>Bacillus sp. RD4P76, an endophyte from a halophyte.</title>
        <authorList>
            <person name="Sun J.-Q."/>
        </authorList>
    </citation>
    <scope>NUCLEOTIDE SEQUENCE [LARGE SCALE GENOMIC DNA]</scope>
    <source>
        <strain evidence="5 6">JCM 17098</strain>
    </source>
</reference>
<evidence type="ECO:0000259" key="4">
    <source>
        <dbReference type="Pfam" id="PF18998"/>
    </source>
</evidence>
<feature type="compositionally biased region" description="Basic and acidic residues" evidence="2">
    <location>
        <begin position="537"/>
        <end position="550"/>
    </location>
</feature>
<comment type="caution">
    <text evidence="5">The sequence shown here is derived from an EMBL/GenBank/DDBJ whole genome shotgun (WGS) entry which is preliminary data.</text>
</comment>
<accession>A0ABS6JWT7</accession>
<evidence type="ECO:0000256" key="1">
    <source>
        <dbReference type="PROSITE-ProRule" id="PRU00339"/>
    </source>
</evidence>
<evidence type="ECO:0000256" key="3">
    <source>
        <dbReference type="SAM" id="Phobius"/>
    </source>
</evidence>
<evidence type="ECO:0000313" key="6">
    <source>
        <dbReference type="Proteomes" id="UP000790580"/>
    </source>
</evidence>
<feature type="compositionally biased region" description="Low complexity" evidence="2">
    <location>
        <begin position="480"/>
        <end position="492"/>
    </location>
</feature>
<evidence type="ECO:0000313" key="5">
    <source>
        <dbReference type="EMBL" id="MBU9723062.1"/>
    </source>
</evidence>
<feature type="repeat" description="TPR" evidence="1">
    <location>
        <begin position="33"/>
        <end position="66"/>
    </location>
</feature>
<protein>
    <recommendedName>
        <fullName evidence="4">Bacterial repeat domain-containing protein</fullName>
    </recommendedName>
</protein>
<dbReference type="Gene3D" id="1.25.40.10">
    <property type="entry name" value="Tetratricopeptide repeat domain"/>
    <property type="match status" value="1"/>
</dbReference>
<dbReference type="Pfam" id="PF18998">
    <property type="entry name" value="Flg_new_2"/>
    <property type="match status" value="4"/>
</dbReference>
<dbReference type="SUPFAM" id="SSF48452">
    <property type="entry name" value="TPR-like"/>
    <property type="match status" value="1"/>
</dbReference>
<sequence>MDTKYRLMIGTATAILIIFMGFFTYNVVSSNDLSKKLELANSLYNLEEYERSIEVYSEILDIDPAHVEARLGLARSYFALASWNDVTQTLQEGIDLLPDETAFYMNLADYYIFQKEIVNAVETIESGIAETEHPELMEQLASMEERLSITTTASPLLVQVGYDRLVEVLWEDDNGRSFPVAADWVLHNEDMGTLNQGDDTYFFAKEVGVASLTAWIGSISLDVDVEVRDQVLMEIIIDADHSVQQIATGETIELTVSGTDYGGEPMDFSPAWTLKKNLGELANESGITNSFVGLELGIETIVISYDDMVAEFHVIIGGDGLHLSFNLSGQGNLVFSPSLDVYEVDSIVTVEAIPADGWEFLEWRGDITGPDTVIAGNRMDLFMDTHKNIEAVFVESDGYTLTVNTNGRGKVESNQGSINSNGTVGGGSNFTHGEYVTLTAIPNNGWKFERWQGSVQSTAKEITIHMDSNKTISAVFVEDSNTNDNESSTDTDNNSRNDSSRTNDRNDSSSNNDTSNTNGSSDSSDSSSSGSGGSQNSDRDTNQPEPKPAEEFTLGINTSGEGTISGSKAGKHEANTRINLTATPRNGWEFDRWEGDVSSTDPQISFRINKDTTVRAVFTREETFTLTITPTDGGTVSPATNTYKKGTEVTVRATPNSGWRFVRWEWNGGSSTNNPHTVTMDRNRTLQPIFEQIEEE</sequence>
<name>A0ABS6JWT7_9BACI</name>